<reference evidence="1 2" key="1">
    <citation type="submission" date="2023-04" db="EMBL/GenBank/DDBJ databases">
        <title>Antarctic isolates genomes.</title>
        <authorList>
            <person name="Dimov S.G."/>
        </authorList>
    </citation>
    <scope>NUCLEOTIDE SEQUENCE [LARGE SCALE GENOMIC DNA]</scope>
    <source>
        <strain evidence="1 2">AL19</strain>
    </source>
</reference>
<gene>
    <name evidence="1" type="ORF">QK289_03585</name>
</gene>
<dbReference type="Proteomes" id="UP001243286">
    <property type="component" value="Unassembled WGS sequence"/>
</dbReference>
<evidence type="ECO:0000313" key="1">
    <source>
        <dbReference type="EMBL" id="MDI3234080.1"/>
    </source>
</evidence>
<organism evidence="1 2">
    <name type="scientific">Exiguobacterium antarcticum</name>
    <dbReference type="NCBI Taxonomy" id="132920"/>
    <lineage>
        <taxon>Bacteria</taxon>
        <taxon>Bacillati</taxon>
        <taxon>Bacillota</taxon>
        <taxon>Bacilli</taxon>
        <taxon>Bacillales</taxon>
        <taxon>Bacillales Family XII. Incertae Sedis</taxon>
        <taxon>Exiguobacterium</taxon>
    </lineage>
</organism>
<dbReference type="RefSeq" id="WP_014969824.1">
    <property type="nucleotide sequence ID" value="NZ_JANJYY010000046.1"/>
</dbReference>
<name>A0ABT6QZF5_9BACL</name>
<dbReference type="EMBL" id="JASBQV010000003">
    <property type="protein sequence ID" value="MDI3234080.1"/>
    <property type="molecule type" value="Genomic_DNA"/>
</dbReference>
<accession>A0ABT6QZF5</accession>
<protein>
    <submittedName>
        <fullName evidence="1">Uncharacterized protein</fullName>
    </submittedName>
</protein>
<comment type="caution">
    <text evidence="1">The sequence shown here is derived from an EMBL/GenBank/DDBJ whole genome shotgun (WGS) entry which is preliminary data.</text>
</comment>
<sequence length="206" mass="23733">MCHLLIIEESEFALRQAVVTYYETKEPFYLPAELSEGEEVFLATKDGIIAYAEVLFSEYTTRPADPHWLREADEQEQTYACLDLISVDLRHPLLGSSLLGLKITPGQMDPKIRQWLVEAWQAGHFESDVTTIEQAKERRMERFRERNHLTPLEKTCELCGNTQQSILEWHEHQGHFQTVCPTCHRLAHQGLHEIKDIAATSDESSP</sequence>
<evidence type="ECO:0000313" key="2">
    <source>
        <dbReference type="Proteomes" id="UP001243286"/>
    </source>
</evidence>
<keyword evidence="2" id="KW-1185">Reference proteome</keyword>
<proteinExistence type="predicted"/>